<dbReference type="Proteomes" id="UP000756860">
    <property type="component" value="Unassembled WGS sequence"/>
</dbReference>
<dbReference type="Pfam" id="PF13937">
    <property type="entry name" value="DUF4212"/>
    <property type="match status" value="1"/>
</dbReference>
<dbReference type="NCBIfam" id="TIGR03647">
    <property type="entry name" value="Na_symport_sm"/>
    <property type="match status" value="1"/>
</dbReference>
<evidence type="ECO:0000256" key="1">
    <source>
        <dbReference type="SAM" id="Phobius"/>
    </source>
</evidence>
<evidence type="ECO:0000313" key="3">
    <source>
        <dbReference type="EMBL" id="MBT0652663.1"/>
    </source>
</evidence>
<feature type="domain" description="Sodium symporter small subunit" evidence="2">
    <location>
        <begin position="20"/>
        <end position="103"/>
    </location>
</feature>
<reference evidence="3 4" key="1">
    <citation type="submission" date="2021-05" db="EMBL/GenBank/DDBJ databases">
        <title>The draft genome of Geobacter luticola JCM 17780.</title>
        <authorList>
            <person name="Xu Z."/>
            <person name="Masuda Y."/>
            <person name="Itoh H."/>
            <person name="Senoo K."/>
        </authorList>
    </citation>
    <scope>NUCLEOTIDE SEQUENCE [LARGE SCALE GENOMIC DNA]</scope>
    <source>
        <strain evidence="3 4">JCM 17780</strain>
    </source>
</reference>
<comment type="caution">
    <text evidence="3">The sequence shown here is derived from an EMBL/GenBank/DDBJ whole genome shotgun (WGS) entry which is preliminary data.</text>
</comment>
<feature type="transmembrane region" description="Helical" evidence="1">
    <location>
        <begin position="27"/>
        <end position="51"/>
    </location>
</feature>
<dbReference type="RefSeq" id="WP_214174584.1">
    <property type="nucleotide sequence ID" value="NZ_JAHCVK010000001.1"/>
</dbReference>
<keyword evidence="1" id="KW-0472">Membrane</keyword>
<name>A0ABS5SBA6_9BACT</name>
<sequence length="111" mass="13414">MNRHEEHEEKYVVNLFNPKQGYMRGEVVIILAILVGWGVMNFGFQAVLWLLAENPLGEGIFTRLTFFNLPYHFWFTAQFLPLWFIILCVIFNVYLDRLTERHSRRRDRTYE</sequence>
<keyword evidence="1" id="KW-0812">Transmembrane</keyword>
<evidence type="ECO:0000259" key="2">
    <source>
        <dbReference type="Pfam" id="PF13937"/>
    </source>
</evidence>
<evidence type="ECO:0000313" key="4">
    <source>
        <dbReference type="Proteomes" id="UP000756860"/>
    </source>
</evidence>
<accession>A0ABS5SBA6</accession>
<proteinExistence type="predicted"/>
<organism evidence="3 4">
    <name type="scientific">Geomobilimonas luticola</name>
    <dbReference type="NCBI Taxonomy" id="1114878"/>
    <lineage>
        <taxon>Bacteria</taxon>
        <taxon>Pseudomonadati</taxon>
        <taxon>Thermodesulfobacteriota</taxon>
        <taxon>Desulfuromonadia</taxon>
        <taxon>Geobacterales</taxon>
        <taxon>Geobacteraceae</taxon>
        <taxon>Geomobilimonas</taxon>
    </lineage>
</organism>
<feature type="transmembrane region" description="Helical" evidence="1">
    <location>
        <begin position="71"/>
        <end position="95"/>
    </location>
</feature>
<dbReference type="InterPro" id="IPR019886">
    <property type="entry name" value="Na_symporter_ssu"/>
</dbReference>
<protein>
    <submittedName>
        <fullName evidence="3">DUF4212 domain-containing protein</fullName>
    </submittedName>
</protein>
<keyword evidence="4" id="KW-1185">Reference proteome</keyword>
<dbReference type="EMBL" id="JAHCVK010000001">
    <property type="protein sequence ID" value="MBT0652663.1"/>
    <property type="molecule type" value="Genomic_DNA"/>
</dbReference>
<gene>
    <name evidence="3" type="ORF">KI810_06320</name>
</gene>
<keyword evidence="1" id="KW-1133">Transmembrane helix</keyword>